<gene>
    <name evidence="3" type="primary">107366990</name>
</gene>
<keyword evidence="1 2" id="KW-0732">Signal</keyword>
<dbReference type="KEGG" id="tut:107366990"/>
<dbReference type="OrthoDB" id="10365715at2759"/>
<organism evidence="3 4">
    <name type="scientific">Tetranychus urticae</name>
    <name type="common">Two-spotted spider mite</name>
    <dbReference type="NCBI Taxonomy" id="32264"/>
    <lineage>
        <taxon>Eukaryota</taxon>
        <taxon>Metazoa</taxon>
        <taxon>Ecdysozoa</taxon>
        <taxon>Arthropoda</taxon>
        <taxon>Chelicerata</taxon>
        <taxon>Arachnida</taxon>
        <taxon>Acari</taxon>
        <taxon>Acariformes</taxon>
        <taxon>Trombidiformes</taxon>
        <taxon>Prostigmata</taxon>
        <taxon>Eleutherengona</taxon>
        <taxon>Raphignathae</taxon>
        <taxon>Tetranychoidea</taxon>
        <taxon>Tetranychidae</taxon>
        <taxon>Tetranychus</taxon>
    </lineage>
</organism>
<feature type="signal peptide" evidence="2">
    <location>
        <begin position="1"/>
        <end position="18"/>
    </location>
</feature>
<dbReference type="GO" id="GO:0008047">
    <property type="term" value="F:enzyme activator activity"/>
    <property type="evidence" value="ECO:0007669"/>
    <property type="project" value="InterPro"/>
</dbReference>
<dbReference type="InterPro" id="IPR036846">
    <property type="entry name" value="GM2-AP_sf"/>
</dbReference>
<dbReference type="GO" id="GO:0009898">
    <property type="term" value="C:cytoplasmic side of plasma membrane"/>
    <property type="evidence" value="ECO:0007669"/>
    <property type="project" value="TreeGrafter"/>
</dbReference>
<dbReference type="EMBL" id="CAEY01000511">
    <property type="status" value="NOT_ANNOTATED_CDS"/>
    <property type="molecule type" value="Genomic_DNA"/>
</dbReference>
<dbReference type="PANTHER" id="PTHR17357:SF0">
    <property type="entry name" value="GANGLIOSIDE GM2 ACTIVATOR"/>
    <property type="match status" value="1"/>
</dbReference>
<dbReference type="GO" id="GO:0005319">
    <property type="term" value="F:lipid transporter activity"/>
    <property type="evidence" value="ECO:0007669"/>
    <property type="project" value="TreeGrafter"/>
</dbReference>
<keyword evidence="4" id="KW-1185">Reference proteome</keyword>
<dbReference type="OMA" id="KFIMASQ"/>
<dbReference type="Gene3D" id="2.70.220.10">
    <property type="entry name" value="Ganglioside GM2 activator"/>
    <property type="match status" value="1"/>
</dbReference>
<evidence type="ECO:0000256" key="2">
    <source>
        <dbReference type="SAM" id="SignalP"/>
    </source>
</evidence>
<name>T1KSX2_TETUR</name>
<dbReference type="GO" id="GO:0006689">
    <property type="term" value="P:ganglioside catabolic process"/>
    <property type="evidence" value="ECO:0007669"/>
    <property type="project" value="InterPro"/>
</dbReference>
<feature type="chain" id="PRO_5004591894" evidence="2">
    <location>
        <begin position="19"/>
        <end position="187"/>
    </location>
</feature>
<dbReference type="InterPro" id="IPR028996">
    <property type="entry name" value="GM2-AP"/>
</dbReference>
<dbReference type="PANTHER" id="PTHR17357">
    <property type="entry name" value="GM2 GANGLIOSIDE ACTIVATOR PROTEIN"/>
    <property type="match status" value="1"/>
</dbReference>
<protein>
    <submittedName>
        <fullName evidence="3">Uncharacterized protein</fullName>
    </submittedName>
</protein>
<dbReference type="AlphaFoldDB" id="T1KSX2"/>
<evidence type="ECO:0000313" key="3">
    <source>
        <dbReference type="EnsemblMetazoa" id="tetur20g01140.1"/>
    </source>
</evidence>
<dbReference type="Proteomes" id="UP000015104">
    <property type="component" value="Unassembled WGS sequence"/>
</dbReference>
<dbReference type="HOGENOM" id="CLU_1449463_0_0_1"/>
<sequence length="187" mass="21172">MKLSICLFFVSIITLSTQVPAPSFQFKDCGKSNAIVRFEEVSIKPDPVYFDGLGESTIIYNIRQDLPLDAFLRVDLWNGNRIAEEALKDEDRTPCLLGPVCEIAVCDWMQLEYYSCMSYHNSTSYCTCPVKAGIRSDISEKFIFPSKYLLPLWFNEGTYTSRFTIMDGSRSELGCLLLSGTVVHKQS</sequence>
<dbReference type="EnsemblMetazoa" id="tetur20g01140.1">
    <property type="protein sequence ID" value="tetur20g01140.1"/>
    <property type="gene ID" value="tetur20g01140"/>
</dbReference>
<accession>T1KSX2</accession>
<reference evidence="3" key="2">
    <citation type="submission" date="2015-06" db="UniProtKB">
        <authorList>
            <consortium name="EnsemblMetazoa"/>
        </authorList>
    </citation>
    <scope>IDENTIFICATION</scope>
</reference>
<proteinExistence type="predicted"/>
<evidence type="ECO:0000313" key="4">
    <source>
        <dbReference type="Proteomes" id="UP000015104"/>
    </source>
</evidence>
<dbReference type="SUPFAM" id="SSF63707">
    <property type="entry name" value="Ganglioside M2 (gm2) activator"/>
    <property type="match status" value="1"/>
</dbReference>
<evidence type="ECO:0000256" key="1">
    <source>
        <dbReference type="ARBA" id="ARBA00022729"/>
    </source>
</evidence>
<reference evidence="4" key="1">
    <citation type="submission" date="2011-08" db="EMBL/GenBank/DDBJ databases">
        <authorList>
            <person name="Rombauts S."/>
        </authorList>
    </citation>
    <scope>NUCLEOTIDE SEQUENCE</scope>
    <source>
        <strain evidence="4">London</strain>
    </source>
</reference>